<reference evidence="2 3" key="1">
    <citation type="submission" date="2017-12" db="EMBL/GenBank/DDBJ databases">
        <title>Comparative genomics of Botrytis spp.</title>
        <authorList>
            <person name="Valero-Jimenez C.A."/>
            <person name="Tapia P."/>
            <person name="Veloso J."/>
            <person name="Silva-Moreno E."/>
            <person name="Staats M."/>
            <person name="Valdes J.H."/>
            <person name="Van Kan J.A.L."/>
        </authorList>
    </citation>
    <scope>NUCLEOTIDE SEQUENCE [LARGE SCALE GENOMIC DNA]</scope>
    <source>
        <strain evidence="2 3">Bh0001</strain>
    </source>
</reference>
<proteinExistence type="predicted"/>
<keyword evidence="3" id="KW-1185">Reference proteome</keyword>
<evidence type="ECO:0000313" key="2">
    <source>
        <dbReference type="EMBL" id="TGO41971.1"/>
    </source>
</evidence>
<sequence>MSSQQIPNEQPEIPSTPPANSQANPKIHTGLHSLPVEILVQISEECMKNEESSTNPSNITRKLPNFITSLKCGVEGPWRKRYMYTLEVCSRNWVYSLHFGNKWKLHMDSDEGEVVQNIVIKYLPEIWASESPHNSPFRPIQTINGASEVNVSAEQLTVVKYQRLYYWNPMPEVVNSSLENLPKVRLIQLEFKSFCICFVSKGLCMYRTLQTFLGDHKDFKLKSATIEPMSGIALEQVAQRAVIPQVTVIAGHDVFFDFTDKGIWVLKAFAKQTDAKVKTVYVDLERYVDSQVDMLRSDAMQAYVHPDTAAKMFSGCKWTWVLEREEK</sequence>
<comment type="caution">
    <text evidence="2">The sequence shown here is derived from an EMBL/GenBank/DDBJ whole genome shotgun (WGS) entry which is preliminary data.</text>
</comment>
<protein>
    <submittedName>
        <fullName evidence="2">Uncharacterized protein</fullName>
    </submittedName>
</protein>
<dbReference type="Proteomes" id="UP000297814">
    <property type="component" value="Unassembled WGS sequence"/>
</dbReference>
<gene>
    <name evidence="2" type="ORF">BHYA_0014g00550</name>
</gene>
<dbReference type="EMBL" id="PQXK01000014">
    <property type="protein sequence ID" value="TGO41971.1"/>
    <property type="molecule type" value="Genomic_DNA"/>
</dbReference>
<evidence type="ECO:0000313" key="3">
    <source>
        <dbReference type="Proteomes" id="UP000297814"/>
    </source>
</evidence>
<evidence type="ECO:0000256" key="1">
    <source>
        <dbReference type="SAM" id="MobiDB-lite"/>
    </source>
</evidence>
<name>A0A4Z1H2N3_9HELO</name>
<organism evidence="2 3">
    <name type="scientific">Botrytis hyacinthi</name>
    <dbReference type="NCBI Taxonomy" id="278943"/>
    <lineage>
        <taxon>Eukaryota</taxon>
        <taxon>Fungi</taxon>
        <taxon>Dikarya</taxon>
        <taxon>Ascomycota</taxon>
        <taxon>Pezizomycotina</taxon>
        <taxon>Leotiomycetes</taxon>
        <taxon>Helotiales</taxon>
        <taxon>Sclerotiniaceae</taxon>
        <taxon>Botrytis</taxon>
    </lineage>
</organism>
<feature type="region of interest" description="Disordered" evidence="1">
    <location>
        <begin position="1"/>
        <end position="27"/>
    </location>
</feature>
<accession>A0A4Z1H2N3</accession>
<dbReference type="AlphaFoldDB" id="A0A4Z1H2N3"/>